<dbReference type="Pfam" id="PF17280">
    <property type="entry name" value="DUF5345"/>
    <property type="match status" value="1"/>
</dbReference>
<dbReference type="RefSeq" id="WP_061949726.1">
    <property type="nucleotide sequence ID" value="NZ_LTAO01000036.1"/>
</dbReference>
<dbReference type="STRING" id="519424.AZF04_10385"/>
<dbReference type="Proteomes" id="UP000075806">
    <property type="component" value="Unassembled WGS sequence"/>
</dbReference>
<reference evidence="2" key="1">
    <citation type="submission" date="2016-02" db="EMBL/GenBank/DDBJ databases">
        <title>Genome sequence of Bacillus trypoxylicola KCTC 13244(T).</title>
        <authorList>
            <person name="Jeong H."/>
            <person name="Park S.-H."/>
            <person name="Choi S.-K."/>
        </authorList>
    </citation>
    <scope>NUCLEOTIDE SEQUENCE [LARGE SCALE GENOMIC DNA]</scope>
    <source>
        <strain evidence="2">KCTC 13244</strain>
    </source>
</reference>
<feature type="transmembrane region" description="Helical" evidence="1">
    <location>
        <begin position="51"/>
        <end position="69"/>
    </location>
</feature>
<keyword evidence="1" id="KW-1133">Transmembrane helix</keyword>
<dbReference type="AlphaFoldDB" id="A0A161PYH1"/>
<feature type="transmembrane region" description="Helical" evidence="1">
    <location>
        <begin position="75"/>
        <end position="95"/>
    </location>
</feature>
<protein>
    <recommendedName>
        <fullName evidence="4">Negative regulator YxlC</fullName>
    </recommendedName>
</protein>
<organism evidence="2 3">
    <name type="scientific">Alkalihalobacillus trypoxylicola</name>
    <dbReference type="NCBI Taxonomy" id="519424"/>
    <lineage>
        <taxon>Bacteria</taxon>
        <taxon>Bacillati</taxon>
        <taxon>Bacillota</taxon>
        <taxon>Bacilli</taxon>
        <taxon>Bacillales</taxon>
        <taxon>Bacillaceae</taxon>
        <taxon>Alkalihalobacillus</taxon>
    </lineage>
</organism>
<evidence type="ECO:0000313" key="2">
    <source>
        <dbReference type="EMBL" id="KYG27594.1"/>
    </source>
</evidence>
<dbReference type="InterPro" id="IPR035238">
    <property type="entry name" value="DUF5345"/>
</dbReference>
<dbReference type="EMBL" id="LTAO01000036">
    <property type="protein sequence ID" value="KYG27594.1"/>
    <property type="molecule type" value="Genomic_DNA"/>
</dbReference>
<evidence type="ECO:0008006" key="4">
    <source>
        <dbReference type="Google" id="ProtNLM"/>
    </source>
</evidence>
<evidence type="ECO:0000256" key="1">
    <source>
        <dbReference type="SAM" id="Phobius"/>
    </source>
</evidence>
<comment type="caution">
    <text evidence="2">The sequence shown here is derived from an EMBL/GenBank/DDBJ whole genome shotgun (WGS) entry which is preliminary data.</text>
</comment>
<gene>
    <name evidence="2" type="ORF">AZF04_10385</name>
</gene>
<proteinExistence type="predicted"/>
<keyword evidence="1" id="KW-0472">Membrane</keyword>
<keyword evidence="1" id="KW-0812">Transmembrane</keyword>
<accession>A0A161PYH1</accession>
<sequence>MDKNKNKISNLQEDWQKLDNLTGDSKLSPSEIHQKMEYFALEKKKRLLKELAYFLLTAVVLLATAFYILFQSVLFFMIVQGVIFTVGPIIGFLLFKKEKEKEERAL</sequence>
<keyword evidence="3" id="KW-1185">Reference proteome</keyword>
<evidence type="ECO:0000313" key="3">
    <source>
        <dbReference type="Proteomes" id="UP000075806"/>
    </source>
</evidence>
<name>A0A161PYH1_9BACI</name>